<evidence type="ECO:0000313" key="1">
    <source>
        <dbReference type="EMBL" id="KAJ5365359.1"/>
    </source>
</evidence>
<gene>
    <name evidence="1" type="ORF">N7517_008245</name>
</gene>
<dbReference type="EMBL" id="JAPZBT010000003">
    <property type="protein sequence ID" value="KAJ5365359.1"/>
    <property type="molecule type" value="Genomic_DNA"/>
</dbReference>
<keyword evidence="2" id="KW-1185">Reference proteome</keyword>
<organism evidence="1 2">
    <name type="scientific">Penicillium concentricum</name>
    <dbReference type="NCBI Taxonomy" id="293559"/>
    <lineage>
        <taxon>Eukaryota</taxon>
        <taxon>Fungi</taxon>
        <taxon>Dikarya</taxon>
        <taxon>Ascomycota</taxon>
        <taxon>Pezizomycotina</taxon>
        <taxon>Eurotiomycetes</taxon>
        <taxon>Eurotiomycetidae</taxon>
        <taxon>Eurotiales</taxon>
        <taxon>Aspergillaceae</taxon>
        <taxon>Penicillium</taxon>
    </lineage>
</organism>
<comment type="caution">
    <text evidence="1">The sequence shown here is derived from an EMBL/GenBank/DDBJ whole genome shotgun (WGS) entry which is preliminary data.</text>
</comment>
<dbReference type="Proteomes" id="UP001147752">
    <property type="component" value="Unassembled WGS sequence"/>
</dbReference>
<dbReference type="RefSeq" id="XP_056576826.1">
    <property type="nucleotide sequence ID" value="XM_056725975.1"/>
</dbReference>
<reference evidence="1" key="1">
    <citation type="submission" date="2022-12" db="EMBL/GenBank/DDBJ databases">
        <authorList>
            <person name="Petersen C."/>
        </authorList>
    </citation>
    <scope>NUCLEOTIDE SEQUENCE</scope>
    <source>
        <strain evidence="1">IBT 3081</strain>
    </source>
</reference>
<protein>
    <submittedName>
        <fullName evidence="1">Uncharacterized protein</fullName>
    </submittedName>
</protein>
<reference evidence="1" key="2">
    <citation type="journal article" date="2023" name="IMA Fungus">
        <title>Comparative genomic study of the Penicillium genus elucidates a diverse pangenome and 15 lateral gene transfer events.</title>
        <authorList>
            <person name="Petersen C."/>
            <person name="Sorensen T."/>
            <person name="Nielsen M.R."/>
            <person name="Sondergaard T.E."/>
            <person name="Sorensen J.L."/>
            <person name="Fitzpatrick D.A."/>
            <person name="Frisvad J.C."/>
            <person name="Nielsen K.L."/>
        </authorList>
    </citation>
    <scope>NUCLEOTIDE SEQUENCE</scope>
    <source>
        <strain evidence="1">IBT 3081</strain>
    </source>
</reference>
<proteinExistence type="predicted"/>
<dbReference type="AlphaFoldDB" id="A0A9W9RUP6"/>
<dbReference type="GeneID" id="81465158"/>
<evidence type="ECO:0000313" key="2">
    <source>
        <dbReference type="Proteomes" id="UP001147752"/>
    </source>
</evidence>
<sequence length="69" mass="7764">MAKKRSNVGKEAAPTSNPAAQMYEFWKPSFLILGEPAVDAWKIWILAGEIDPAVAELMKPFGFRLERKD</sequence>
<name>A0A9W9RUP6_9EURO</name>
<accession>A0A9W9RUP6</accession>